<comment type="caution">
    <text evidence="1">The sequence shown here is derived from an EMBL/GenBank/DDBJ whole genome shotgun (WGS) entry which is preliminary data.</text>
</comment>
<name>A0A4R2GJ47_9HYPH</name>
<evidence type="ECO:0000313" key="1">
    <source>
        <dbReference type="EMBL" id="TCO07347.1"/>
    </source>
</evidence>
<dbReference type="Proteomes" id="UP000294881">
    <property type="component" value="Unassembled WGS sequence"/>
</dbReference>
<dbReference type="AlphaFoldDB" id="A0A4R2GJ47"/>
<gene>
    <name evidence="1" type="ORF">EV666_13510</name>
</gene>
<dbReference type="EMBL" id="SLWL01000035">
    <property type="protein sequence ID" value="TCO07347.1"/>
    <property type="molecule type" value="Genomic_DNA"/>
</dbReference>
<keyword evidence="2" id="KW-1185">Reference proteome</keyword>
<evidence type="ECO:0000313" key="2">
    <source>
        <dbReference type="Proteomes" id="UP000294881"/>
    </source>
</evidence>
<accession>A0A4R2GJ47</accession>
<reference evidence="1 2" key="1">
    <citation type="submission" date="2019-03" db="EMBL/GenBank/DDBJ databases">
        <title>Genomic Encyclopedia of Type Strains, Phase IV (KMG-IV): sequencing the most valuable type-strain genomes for metagenomic binning, comparative biology and taxonomic classification.</title>
        <authorList>
            <person name="Goeker M."/>
        </authorList>
    </citation>
    <scope>NUCLEOTIDE SEQUENCE [LARGE SCALE GENOMIC DNA]</scope>
    <source>
        <strain evidence="1 2">DSM 22958</strain>
    </source>
</reference>
<sequence length="57" mass="6319">MAAGPGLKMLLYGWDFVPEKVSDSVPKNGVQQTANWLILFKVRGLPLNYARDPDAET</sequence>
<organism evidence="1 2">
    <name type="scientific">Camelimonas lactis</name>
    <dbReference type="NCBI Taxonomy" id="659006"/>
    <lineage>
        <taxon>Bacteria</taxon>
        <taxon>Pseudomonadati</taxon>
        <taxon>Pseudomonadota</taxon>
        <taxon>Alphaproteobacteria</taxon>
        <taxon>Hyphomicrobiales</taxon>
        <taxon>Chelatococcaceae</taxon>
        <taxon>Camelimonas</taxon>
    </lineage>
</organism>
<dbReference type="RefSeq" id="WP_165910079.1">
    <property type="nucleotide sequence ID" value="NZ_JBHUNN010000002.1"/>
</dbReference>
<proteinExistence type="predicted"/>
<protein>
    <submittedName>
        <fullName evidence="1">Uncharacterized protein</fullName>
    </submittedName>
</protein>